<dbReference type="PRINTS" id="PR01245">
    <property type="entry name" value="RAD1REC1"/>
</dbReference>
<keyword evidence="4" id="KW-0234">DNA repair</keyword>
<organism evidence="7 8">
    <name type="scientific">Stachybotrys elegans</name>
    <dbReference type="NCBI Taxonomy" id="80388"/>
    <lineage>
        <taxon>Eukaryota</taxon>
        <taxon>Fungi</taxon>
        <taxon>Dikarya</taxon>
        <taxon>Ascomycota</taxon>
        <taxon>Pezizomycotina</taxon>
        <taxon>Sordariomycetes</taxon>
        <taxon>Hypocreomycetidae</taxon>
        <taxon>Hypocreales</taxon>
        <taxon>Stachybotryaceae</taxon>
        <taxon>Stachybotrys</taxon>
    </lineage>
</organism>
<dbReference type="EMBL" id="JAGPNK010000009">
    <property type="protein sequence ID" value="KAH7313475.1"/>
    <property type="molecule type" value="Genomic_DNA"/>
</dbReference>
<dbReference type="Gene3D" id="3.70.10.10">
    <property type="match status" value="1"/>
</dbReference>
<dbReference type="CDD" id="cd00577">
    <property type="entry name" value="PCNA"/>
    <property type="match status" value="1"/>
</dbReference>
<accession>A0A8K0SRN0</accession>
<reference evidence="7" key="1">
    <citation type="journal article" date="2021" name="Nat. Commun.">
        <title>Genetic determinants of endophytism in the Arabidopsis root mycobiome.</title>
        <authorList>
            <person name="Mesny F."/>
            <person name="Miyauchi S."/>
            <person name="Thiergart T."/>
            <person name="Pickel B."/>
            <person name="Atanasova L."/>
            <person name="Karlsson M."/>
            <person name="Huettel B."/>
            <person name="Barry K.W."/>
            <person name="Haridas S."/>
            <person name="Chen C."/>
            <person name="Bauer D."/>
            <person name="Andreopoulos W."/>
            <person name="Pangilinan J."/>
            <person name="LaButti K."/>
            <person name="Riley R."/>
            <person name="Lipzen A."/>
            <person name="Clum A."/>
            <person name="Drula E."/>
            <person name="Henrissat B."/>
            <person name="Kohler A."/>
            <person name="Grigoriev I.V."/>
            <person name="Martin F.M."/>
            <person name="Hacquard S."/>
        </authorList>
    </citation>
    <scope>NUCLEOTIDE SEQUENCE</scope>
    <source>
        <strain evidence="7">MPI-CAGE-CH-0235</strain>
    </source>
</reference>
<sequence length="327" mass="36039">MASQTPPVFRAVATSTRPLYQLLRCINFAPNVHVQITEDGIRFAADLSRVIQGVAFLDKALFSAYTVNLPSPEDGGPPELPNFQIPLNSLLEVLQIFGAVDVASRAQKAEQDPYRSNFRNYRPDAFSNQTLGISGTCTLLYAEEGDAFKVTIEESGVKTTASLTTYVPEIPDDIPFDRNDLAFKIIMQSRSLLDSLAEISPTAPVRLTITTTKSSPFLSLSGTGDLGSSAVDFARGKDLLETFNIQQKWSQSYKFDFIKNSTEAMRIANKVSLRGDGQGVLSLQFMVEMDGGKRSFLDFRFVPFMQSDEAEEDEDTEEGHEGGEADE</sequence>
<dbReference type="InterPro" id="IPR003021">
    <property type="entry name" value="Rad1_Rec1_Rad17"/>
</dbReference>
<feature type="region of interest" description="Disordered" evidence="6">
    <location>
        <begin position="307"/>
        <end position="327"/>
    </location>
</feature>
<comment type="similarity">
    <text evidence="2">Belongs to the rad1 family.</text>
</comment>
<dbReference type="PANTHER" id="PTHR10870">
    <property type="entry name" value="CELL CYCLE CHECKPOINT PROTEIN RAD1"/>
    <property type="match status" value="1"/>
</dbReference>
<comment type="caution">
    <text evidence="7">The sequence shown here is derived from an EMBL/GenBank/DDBJ whole genome shotgun (WGS) entry which is preliminary data.</text>
</comment>
<dbReference type="GO" id="GO:0000077">
    <property type="term" value="P:DNA damage checkpoint signaling"/>
    <property type="evidence" value="ECO:0007669"/>
    <property type="project" value="InterPro"/>
</dbReference>
<evidence type="ECO:0000313" key="7">
    <source>
        <dbReference type="EMBL" id="KAH7313475.1"/>
    </source>
</evidence>
<dbReference type="Proteomes" id="UP000813444">
    <property type="component" value="Unassembled WGS sequence"/>
</dbReference>
<evidence type="ECO:0000256" key="3">
    <source>
        <dbReference type="ARBA" id="ARBA00022763"/>
    </source>
</evidence>
<protein>
    <submittedName>
        <fullName evidence="7">Rad1/Rec1/Rad17</fullName>
    </submittedName>
</protein>
<dbReference type="OrthoDB" id="337581at2759"/>
<dbReference type="AlphaFoldDB" id="A0A8K0SRN0"/>
<evidence type="ECO:0000256" key="2">
    <source>
        <dbReference type="ARBA" id="ARBA00010991"/>
    </source>
</evidence>
<keyword evidence="5" id="KW-0539">Nucleus</keyword>
<keyword evidence="3" id="KW-0227">DNA damage</keyword>
<evidence type="ECO:0000256" key="5">
    <source>
        <dbReference type="ARBA" id="ARBA00023242"/>
    </source>
</evidence>
<evidence type="ECO:0000256" key="1">
    <source>
        <dbReference type="ARBA" id="ARBA00004123"/>
    </source>
</evidence>
<gene>
    <name evidence="7" type="ORF">B0I35DRAFT_480156</name>
</gene>
<dbReference type="InterPro" id="IPR046938">
    <property type="entry name" value="DNA_clamp_sf"/>
</dbReference>
<feature type="compositionally biased region" description="Acidic residues" evidence="6">
    <location>
        <begin position="308"/>
        <end position="318"/>
    </location>
</feature>
<evidence type="ECO:0000313" key="8">
    <source>
        <dbReference type="Proteomes" id="UP000813444"/>
    </source>
</evidence>
<keyword evidence="8" id="KW-1185">Reference proteome</keyword>
<dbReference type="SUPFAM" id="SSF55979">
    <property type="entry name" value="DNA clamp"/>
    <property type="match status" value="1"/>
</dbReference>
<evidence type="ECO:0000256" key="6">
    <source>
        <dbReference type="SAM" id="MobiDB-lite"/>
    </source>
</evidence>
<evidence type="ECO:0000256" key="4">
    <source>
        <dbReference type="ARBA" id="ARBA00023204"/>
    </source>
</evidence>
<proteinExistence type="inferred from homology"/>
<dbReference type="GO" id="GO:0030896">
    <property type="term" value="C:checkpoint clamp complex"/>
    <property type="evidence" value="ECO:0007669"/>
    <property type="project" value="TreeGrafter"/>
</dbReference>
<dbReference type="Pfam" id="PF02144">
    <property type="entry name" value="Rad1"/>
    <property type="match status" value="1"/>
</dbReference>
<dbReference type="GO" id="GO:0006281">
    <property type="term" value="P:DNA repair"/>
    <property type="evidence" value="ECO:0007669"/>
    <property type="project" value="UniProtKB-KW"/>
</dbReference>
<dbReference type="PANTHER" id="PTHR10870:SF0">
    <property type="entry name" value="CELL CYCLE CHECKPOINT PROTEIN RAD1"/>
    <property type="match status" value="1"/>
</dbReference>
<name>A0A8K0SRN0_9HYPO</name>
<comment type="subcellular location">
    <subcellularLocation>
        <location evidence="1">Nucleus</location>
    </subcellularLocation>
</comment>